<evidence type="ECO:0000259" key="8">
    <source>
        <dbReference type="PROSITE" id="PS50059"/>
    </source>
</evidence>
<gene>
    <name evidence="9" type="ORF">HMPREF9449_00471</name>
</gene>
<reference evidence="9 10" key="1">
    <citation type="submission" date="2012-01" db="EMBL/GenBank/DDBJ databases">
        <title>The Genome Sequence of Odoribacter laneus YIT 12061.</title>
        <authorList>
            <consortium name="The Broad Institute Genome Sequencing Platform"/>
            <person name="Earl A."/>
            <person name="Ward D."/>
            <person name="Feldgarden M."/>
            <person name="Gevers D."/>
            <person name="Morotomi M."/>
            <person name="Young S.K."/>
            <person name="Zeng Q."/>
            <person name="Gargeya S."/>
            <person name="Fitzgerald M."/>
            <person name="Haas B."/>
            <person name="Abouelleil A."/>
            <person name="Alvarado L."/>
            <person name="Arachchi H.M."/>
            <person name="Berlin A."/>
            <person name="Chapman S.B."/>
            <person name="Gearin G."/>
            <person name="Goldberg J."/>
            <person name="Griggs A."/>
            <person name="Gujja S."/>
            <person name="Hansen M."/>
            <person name="Heiman D."/>
            <person name="Howarth C."/>
            <person name="Larimer J."/>
            <person name="Lui A."/>
            <person name="MacDonald P.J.P."/>
            <person name="McCowen C."/>
            <person name="Montmayeur A."/>
            <person name="Murphy C."/>
            <person name="Neiman D."/>
            <person name="Pearson M."/>
            <person name="Priest M."/>
            <person name="Roberts A."/>
            <person name="Saif S."/>
            <person name="Shea T."/>
            <person name="Sisk P."/>
            <person name="Stolte C."/>
            <person name="Sykes S."/>
            <person name="Wortman J."/>
            <person name="Nusbaum C."/>
            <person name="Birren B."/>
        </authorList>
    </citation>
    <scope>NUCLEOTIDE SEQUENCE [LARGE SCALE GENOMIC DNA]</scope>
    <source>
        <strain evidence="9 10">YIT 12061</strain>
    </source>
</reference>
<dbReference type="EC" id="5.2.1.8" evidence="6"/>
<comment type="caution">
    <text evidence="9">The sequence shown here is derived from an EMBL/GenBank/DDBJ whole genome shotgun (WGS) entry which is preliminary data.</text>
</comment>
<dbReference type="Proteomes" id="UP000004892">
    <property type="component" value="Unassembled WGS sequence"/>
</dbReference>
<dbReference type="PROSITE" id="PS50059">
    <property type="entry name" value="FKBP_PPIASE"/>
    <property type="match status" value="1"/>
</dbReference>
<sequence length="242" mass="26635">MKTKNLFLFLCAGALMMTGCNSGSLNTTTPVLKTASDTASYYLGYLQGSGVSQFKMKDFNMQSFVAGMNTGIEKKEIKASNMEMQMFLNNYFQSLQMKLAEDNKKESEEYLAKKAKESGVDTLGNGILYKVEKEGNGPKPTATDMVKVHYKGTLPDGTVFDSSLERKEPAEFALNHVIPGWSKALQNMPVGSKWIIYLPADEAYGSRGNRGIGPNQALTFEVELLDIVTPEVPEGTPNQNKK</sequence>
<dbReference type="eggNOG" id="COG0545">
    <property type="taxonomic scope" value="Bacteria"/>
</dbReference>
<feature type="chain" id="PRO_5003550011" description="Peptidyl-prolyl cis-trans isomerase" evidence="7">
    <location>
        <begin position="23"/>
        <end position="242"/>
    </location>
</feature>
<dbReference type="Gene3D" id="3.10.50.40">
    <property type="match status" value="1"/>
</dbReference>
<evidence type="ECO:0000313" key="9">
    <source>
        <dbReference type="EMBL" id="EHP50782.1"/>
    </source>
</evidence>
<evidence type="ECO:0000256" key="5">
    <source>
        <dbReference type="PROSITE-ProRule" id="PRU00277"/>
    </source>
</evidence>
<evidence type="ECO:0000256" key="7">
    <source>
        <dbReference type="SAM" id="SignalP"/>
    </source>
</evidence>
<dbReference type="SUPFAM" id="SSF54534">
    <property type="entry name" value="FKBP-like"/>
    <property type="match status" value="1"/>
</dbReference>
<name>H1DDY5_9BACT</name>
<dbReference type="PANTHER" id="PTHR43811">
    <property type="entry name" value="FKBP-TYPE PEPTIDYL-PROLYL CIS-TRANS ISOMERASE FKPA"/>
    <property type="match status" value="1"/>
</dbReference>
<feature type="signal peptide" evidence="7">
    <location>
        <begin position="1"/>
        <end position="22"/>
    </location>
</feature>
<keyword evidence="4 5" id="KW-0413">Isomerase</keyword>
<evidence type="ECO:0000256" key="2">
    <source>
        <dbReference type="ARBA" id="ARBA00006577"/>
    </source>
</evidence>
<keyword evidence="10" id="KW-1185">Reference proteome</keyword>
<dbReference type="InterPro" id="IPR000774">
    <property type="entry name" value="PPIase_FKBP_N"/>
</dbReference>
<evidence type="ECO:0000256" key="4">
    <source>
        <dbReference type="ARBA" id="ARBA00023235"/>
    </source>
</evidence>
<keyword evidence="3 5" id="KW-0697">Rotamase</keyword>
<protein>
    <recommendedName>
        <fullName evidence="6">Peptidyl-prolyl cis-trans isomerase</fullName>
        <ecNumber evidence="6">5.2.1.8</ecNumber>
    </recommendedName>
</protein>
<dbReference type="EMBL" id="ADMC01000005">
    <property type="protein sequence ID" value="EHP50782.1"/>
    <property type="molecule type" value="Genomic_DNA"/>
</dbReference>
<dbReference type="RefSeq" id="WP_009135625.1">
    <property type="nucleotide sequence ID" value="NZ_JH594596.1"/>
</dbReference>
<keyword evidence="7" id="KW-0732">Signal</keyword>
<dbReference type="Pfam" id="PF00254">
    <property type="entry name" value="FKBP_C"/>
    <property type="match status" value="1"/>
</dbReference>
<dbReference type="GO" id="GO:0006457">
    <property type="term" value="P:protein folding"/>
    <property type="evidence" value="ECO:0007669"/>
    <property type="project" value="InterPro"/>
</dbReference>
<dbReference type="PATRIC" id="fig|742817.3.peg.503"/>
<dbReference type="GeneID" id="98068123"/>
<dbReference type="HOGENOM" id="CLU_013615_0_1_10"/>
<organism evidence="9 10">
    <name type="scientific">Odoribacter laneus YIT 12061</name>
    <dbReference type="NCBI Taxonomy" id="742817"/>
    <lineage>
        <taxon>Bacteria</taxon>
        <taxon>Pseudomonadati</taxon>
        <taxon>Bacteroidota</taxon>
        <taxon>Bacteroidia</taxon>
        <taxon>Bacteroidales</taxon>
        <taxon>Odoribacteraceae</taxon>
        <taxon>Odoribacter</taxon>
    </lineage>
</organism>
<evidence type="ECO:0000256" key="3">
    <source>
        <dbReference type="ARBA" id="ARBA00023110"/>
    </source>
</evidence>
<dbReference type="Pfam" id="PF01346">
    <property type="entry name" value="FKBP_N"/>
    <property type="match status" value="1"/>
</dbReference>
<dbReference type="InterPro" id="IPR036944">
    <property type="entry name" value="PPIase_FKBP_N_sf"/>
</dbReference>
<dbReference type="STRING" id="742817.HMPREF9449_00471"/>
<dbReference type="AlphaFoldDB" id="H1DDY5"/>
<dbReference type="PROSITE" id="PS51257">
    <property type="entry name" value="PROKAR_LIPOPROTEIN"/>
    <property type="match status" value="1"/>
</dbReference>
<feature type="domain" description="PPIase FKBP-type" evidence="8">
    <location>
        <begin position="143"/>
        <end position="228"/>
    </location>
</feature>
<evidence type="ECO:0000256" key="1">
    <source>
        <dbReference type="ARBA" id="ARBA00000971"/>
    </source>
</evidence>
<comment type="catalytic activity">
    <reaction evidence="1 5 6">
        <text>[protein]-peptidylproline (omega=180) = [protein]-peptidylproline (omega=0)</text>
        <dbReference type="Rhea" id="RHEA:16237"/>
        <dbReference type="Rhea" id="RHEA-COMP:10747"/>
        <dbReference type="Rhea" id="RHEA-COMP:10748"/>
        <dbReference type="ChEBI" id="CHEBI:83833"/>
        <dbReference type="ChEBI" id="CHEBI:83834"/>
        <dbReference type="EC" id="5.2.1.8"/>
    </reaction>
</comment>
<dbReference type="Gene3D" id="1.10.287.460">
    <property type="entry name" value="Peptidyl-prolyl cis-trans isomerase, FKBP-type, N-terminal domain"/>
    <property type="match status" value="1"/>
</dbReference>
<dbReference type="GO" id="GO:0003755">
    <property type="term" value="F:peptidyl-prolyl cis-trans isomerase activity"/>
    <property type="evidence" value="ECO:0007669"/>
    <property type="project" value="UniProtKB-UniRule"/>
</dbReference>
<dbReference type="InterPro" id="IPR001179">
    <property type="entry name" value="PPIase_FKBP_dom"/>
</dbReference>
<accession>H1DDY5</accession>
<proteinExistence type="inferred from homology"/>
<evidence type="ECO:0000256" key="6">
    <source>
        <dbReference type="RuleBase" id="RU003915"/>
    </source>
</evidence>
<evidence type="ECO:0000313" key="10">
    <source>
        <dbReference type="Proteomes" id="UP000004892"/>
    </source>
</evidence>
<dbReference type="InterPro" id="IPR046357">
    <property type="entry name" value="PPIase_dom_sf"/>
</dbReference>
<comment type="similarity">
    <text evidence="2 6">Belongs to the FKBP-type PPIase family.</text>
</comment>
<dbReference type="PANTHER" id="PTHR43811:SF23">
    <property type="entry name" value="FKBP-TYPE 22 KDA PEPTIDYL-PROLYL CIS-TRANS ISOMERASE"/>
    <property type="match status" value="1"/>
</dbReference>